<proteinExistence type="predicted"/>
<comment type="caution">
    <text evidence="1">The sequence shown here is derived from an EMBL/GenBank/DDBJ whole genome shotgun (WGS) entry which is preliminary data.</text>
</comment>
<protein>
    <submittedName>
        <fullName evidence="1">Uncharacterized protein</fullName>
    </submittedName>
</protein>
<name>A0ABW0PPN0_9HYPH</name>
<accession>A0ABW0PPN0</accession>
<evidence type="ECO:0000313" key="2">
    <source>
        <dbReference type="Proteomes" id="UP001596150"/>
    </source>
</evidence>
<sequence>MFGTWYNLNMLALESQQVVFLRMMKLASGGQDAQREAALMMSEKMDAASQSSLRLAGGASFDSVVKNYRKKVRANARRLTR</sequence>
<dbReference type="Proteomes" id="UP001596150">
    <property type="component" value="Unassembled WGS sequence"/>
</dbReference>
<organism evidence="1 2">
    <name type="scientific">Kaistia terrae</name>
    <dbReference type="NCBI Taxonomy" id="537017"/>
    <lineage>
        <taxon>Bacteria</taxon>
        <taxon>Pseudomonadati</taxon>
        <taxon>Pseudomonadota</taxon>
        <taxon>Alphaproteobacteria</taxon>
        <taxon>Hyphomicrobiales</taxon>
        <taxon>Kaistiaceae</taxon>
        <taxon>Kaistia</taxon>
    </lineage>
</organism>
<gene>
    <name evidence="1" type="ORF">ACFPP9_02475</name>
</gene>
<reference evidence="2" key="1">
    <citation type="journal article" date="2019" name="Int. J. Syst. Evol. Microbiol.">
        <title>The Global Catalogue of Microorganisms (GCM) 10K type strain sequencing project: providing services to taxonomists for standard genome sequencing and annotation.</title>
        <authorList>
            <consortium name="The Broad Institute Genomics Platform"/>
            <consortium name="The Broad Institute Genome Sequencing Center for Infectious Disease"/>
            <person name="Wu L."/>
            <person name="Ma J."/>
        </authorList>
    </citation>
    <scope>NUCLEOTIDE SEQUENCE [LARGE SCALE GENOMIC DNA]</scope>
    <source>
        <strain evidence="2">KACC 12633</strain>
    </source>
</reference>
<dbReference type="EMBL" id="JBHSML010000002">
    <property type="protein sequence ID" value="MFC5514621.1"/>
    <property type="molecule type" value="Genomic_DNA"/>
</dbReference>
<keyword evidence="2" id="KW-1185">Reference proteome</keyword>
<dbReference type="RefSeq" id="WP_266342650.1">
    <property type="nucleotide sequence ID" value="NZ_JAPKNH010000002.1"/>
</dbReference>
<evidence type="ECO:0000313" key="1">
    <source>
        <dbReference type="EMBL" id="MFC5514621.1"/>
    </source>
</evidence>